<keyword evidence="2" id="KW-1185">Reference proteome</keyword>
<name>A0ABX7L724_9BACL</name>
<evidence type="ECO:0000313" key="2">
    <source>
        <dbReference type="Proteomes" id="UP000663452"/>
    </source>
</evidence>
<dbReference type="RefSeq" id="WP_206100781.1">
    <property type="nucleotide sequence ID" value="NZ_CP070969.1"/>
</dbReference>
<gene>
    <name evidence="1" type="ORF">JRJ22_17775</name>
</gene>
<protein>
    <submittedName>
        <fullName evidence="1">Uncharacterized protein</fullName>
    </submittedName>
</protein>
<dbReference type="EMBL" id="CP070969">
    <property type="protein sequence ID" value="QSF43128.1"/>
    <property type="molecule type" value="Genomic_DNA"/>
</dbReference>
<evidence type="ECO:0000313" key="1">
    <source>
        <dbReference type="EMBL" id="QSF43128.1"/>
    </source>
</evidence>
<sequence>MFSEPFPAAKQQQKKQPLDFNRRAAAYGYFYKDLIQHHSKNGKKQSIFFPGIIIQ</sequence>
<proteinExistence type="predicted"/>
<accession>A0ABX7L724</accession>
<organism evidence="1 2">
    <name type="scientific">Paenibacillus tianjinensis</name>
    <dbReference type="NCBI Taxonomy" id="2810347"/>
    <lineage>
        <taxon>Bacteria</taxon>
        <taxon>Bacillati</taxon>
        <taxon>Bacillota</taxon>
        <taxon>Bacilli</taxon>
        <taxon>Bacillales</taxon>
        <taxon>Paenibacillaceae</taxon>
        <taxon>Paenibacillus</taxon>
    </lineage>
</organism>
<dbReference type="Proteomes" id="UP000663452">
    <property type="component" value="Chromosome"/>
</dbReference>
<reference evidence="1 2" key="1">
    <citation type="submission" date="2021-02" db="EMBL/GenBank/DDBJ databases">
        <title>Paenibacillus tianjinensis sp. nov.</title>
        <authorList>
            <person name="Liu H."/>
        </authorList>
    </citation>
    <scope>NUCLEOTIDE SEQUENCE [LARGE SCALE GENOMIC DNA]</scope>
    <source>
        <strain evidence="1 2">TB2019</strain>
    </source>
</reference>